<proteinExistence type="predicted"/>
<feature type="transmembrane region" description="Helical" evidence="2">
    <location>
        <begin position="42"/>
        <end position="61"/>
    </location>
</feature>
<keyword evidence="2" id="KW-0472">Membrane</keyword>
<gene>
    <name evidence="3" type="ORF">ccrud_11275</name>
</gene>
<keyword evidence="2" id="KW-1133">Transmembrane helix</keyword>
<feature type="compositionally biased region" description="Polar residues" evidence="1">
    <location>
        <begin position="89"/>
        <end position="101"/>
    </location>
</feature>
<keyword evidence="4" id="KW-1185">Reference proteome</keyword>
<dbReference type="OrthoDB" id="4412616at2"/>
<dbReference type="KEGG" id="ccjz:ccrud_11275"/>
<keyword evidence="2" id="KW-0812">Transmembrane</keyword>
<evidence type="ECO:0000313" key="4">
    <source>
        <dbReference type="Proteomes" id="UP000076929"/>
    </source>
</evidence>
<dbReference type="AlphaFoldDB" id="A0A172QVI8"/>
<protein>
    <submittedName>
        <fullName evidence="3">Uncharacterized protein</fullName>
    </submittedName>
</protein>
<evidence type="ECO:0000313" key="3">
    <source>
        <dbReference type="EMBL" id="ANE04722.1"/>
    </source>
</evidence>
<accession>A0A172QVI8</accession>
<feature type="region of interest" description="Disordered" evidence="1">
    <location>
        <begin position="69"/>
        <end position="128"/>
    </location>
</feature>
<dbReference type="EMBL" id="CP015622">
    <property type="protein sequence ID" value="ANE04722.1"/>
    <property type="molecule type" value="Genomic_DNA"/>
</dbReference>
<dbReference type="Proteomes" id="UP000076929">
    <property type="component" value="Chromosome"/>
</dbReference>
<evidence type="ECO:0000256" key="2">
    <source>
        <dbReference type="SAM" id="Phobius"/>
    </source>
</evidence>
<sequence length="213" mass="21434">MAMADSPDPETRRFQAVRATPETVGTATASVVPAKRSNSGGVLGLVLILVAIIVCASILLINSLAGSNDSSDTAAPASSADTAPETTKTDTVLSTSPQETKPSAPPNKTGETPIARPPQPVLPTGAAPANAAAAAHADAGNLNNVYTGSAATSAEFAQAVRDAVALNYLENDEISGQVTARSPITGASYSMNCQDNGDYVTCTGGNNAVVYIS</sequence>
<feature type="compositionally biased region" description="Low complexity" evidence="1">
    <location>
        <begin position="69"/>
        <end position="86"/>
    </location>
</feature>
<feature type="region of interest" description="Disordered" evidence="1">
    <location>
        <begin position="1"/>
        <end position="27"/>
    </location>
</feature>
<reference evidence="3 4" key="1">
    <citation type="submission" date="2016-05" db="EMBL/GenBank/DDBJ databases">
        <title>Complete genome sequence of Corynebacterium crudilactis, a new Corynebacterium species isolated from raw cow's milk.</title>
        <authorList>
            <person name="Christian R."/>
            <person name="Zimmermann J."/>
            <person name="Lipski A."/>
            <person name="Kalinowski J."/>
        </authorList>
    </citation>
    <scope>NUCLEOTIDE SEQUENCE [LARGE SCALE GENOMIC DNA]</scope>
    <source>
        <strain evidence="3 4">JZ16</strain>
    </source>
</reference>
<evidence type="ECO:0000256" key="1">
    <source>
        <dbReference type="SAM" id="MobiDB-lite"/>
    </source>
</evidence>
<name>A0A172QVI8_9CORY</name>
<organism evidence="3 4">
    <name type="scientific">Corynebacterium crudilactis</name>
    <dbReference type="NCBI Taxonomy" id="1652495"/>
    <lineage>
        <taxon>Bacteria</taxon>
        <taxon>Bacillati</taxon>
        <taxon>Actinomycetota</taxon>
        <taxon>Actinomycetes</taxon>
        <taxon>Mycobacteriales</taxon>
        <taxon>Corynebacteriaceae</taxon>
        <taxon>Corynebacterium</taxon>
    </lineage>
</organism>